<feature type="compositionally biased region" description="Low complexity" evidence="2">
    <location>
        <begin position="963"/>
        <end position="972"/>
    </location>
</feature>
<feature type="region of interest" description="Disordered" evidence="2">
    <location>
        <begin position="41"/>
        <end position="166"/>
    </location>
</feature>
<keyword evidence="1" id="KW-0175">Coiled coil</keyword>
<reference evidence="3" key="1">
    <citation type="journal article" date="2023" name="Mol. Phylogenet. Evol.">
        <title>Genome-scale phylogeny and comparative genomics of the fungal order Sordariales.</title>
        <authorList>
            <person name="Hensen N."/>
            <person name="Bonometti L."/>
            <person name="Westerberg I."/>
            <person name="Brannstrom I.O."/>
            <person name="Guillou S."/>
            <person name="Cros-Aarteil S."/>
            <person name="Calhoun S."/>
            <person name="Haridas S."/>
            <person name="Kuo A."/>
            <person name="Mondo S."/>
            <person name="Pangilinan J."/>
            <person name="Riley R."/>
            <person name="LaButti K."/>
            <person name="Andreopoulos B."/>
            <person name="Lipzen A."/>
            <person name="Chen C."/>
            <person name="Yan M."/>
            <person name="Daum C."/>
            <person name="Ng V."/>
            <person name="Clum A."/>
            <person name="Steindorff A."/>
            <person name="Ohm R.A."/>
            <person name="Martin F."/>
            <person name="Silar P."/>
            <person name="Natvig D.O."/>
            <person name="Lalanne C."/>
            <person name="Gautier V."/>
            <person name="Ament-Velasquez S.L."/>
            <person name="Kruys A."/>
            <person name="Hutchinson M.I."/>
            <person name="Powell A.J."/>
            <person name="Barry K."/>
            <person name="Miller A.N."/>
            <person name="Grigoriev I.V."/>
            <person name="Debuchy R."/>
            <person name="Gladieux P."/>
            <person name="Hiltunen Thoren M."/>
            <person name="Johannesson H."/>
        </authorList>
    </citation>
    <scope>NUCLEOTIDE SEQUENCE</scope>
    <source>
        <strain evidence="3">SMH4131-1</strain>
    </source>
</reference>
<evidence type="ECO:0000256" key="1">
    <source>
        <dbReference type="SAM" id="Coils"/>
    </source>
</evidence>
<feature type="region of interest" description="Disordered" evidence="2">
    <location>
        <begin position="214"/>
        <end position="258"/>
    </location>
</feature>
<dbReference type="EMBL" id="JAUEPO010000002">
    <property type="protein sequence ID" value="KAK3333187.1"/>
    <property type="molecule type" value="Genomic_DNA"/>
</dbReference>
<feature type="compositionally biased region" description="Acidic residues" evidence="2">
    <location>
        <begin position="64"/>
        <end position="73"/>
    </location>
</feature>
<protein>
    <submittedName>
        <fullName evidence="3">Uncharacterized protein</fullName>
    </submittedName>
</protein>
<organism evidence="3 4">
    <name type="scientific">Cercophora scortea</name>
    <dbReference type="NCBI Taxonomy" id="314031"/>
    <lineage>
        <taxon>Eukaryota</taxon>
        <taxon>Fungi</taxon>
        <taxon>Dikarya</taxon>
        <taxon>Ascomycota</taxon>
        <taxon>Pezizomycotina</taxon>
        <taxon>Sordariomycetes</taxon>
        <taxon>Sordariomycetidae</taxon>
        <taxon>Sordariales</taxon>
        <taxon>Lasiosphaeriaceae</taxon>
        <taxon>Cercophora</taxon>
    </lineage>
</organism>
<gene>
    <name evidence="3" type="ORF">B0T19DRAFT_398894</name>
</gene>
<feature type="compositionally biased region" description="Acidic residues" evidence="2">
    <location>
        <begin position="907"/>
        <end position="916"/>
    </location>
</feature>
<reference evidence="3" key="2">
    <citation type="submission" date="2023-06" db="EMBL/GenBank/DDBJ databases">
        <authorList>
            <consortium name="Lawrence Berkeley National Laboratory"/>
            <person name="Haridas S."/>
            <person name="Hensen N."/>
            <person name="Bonometti L."/>
            <person name="Westerberg I."/>
            <person name="Brannstrom I.O."/>
            <person name="Guillou S."/>
            <person name="Cros-Aarteil S."/>
            <person name="Calhoun S."/>
            <person name="Kuo A."/>
            <person name="Mondo S."/>
            <person name="Pangilinan J."/>
            <person name="Riley R."/>
            <person name="Labutti K."/>
            <person name="Andreopoulos B."/>
            <person name="Lipzen A."/>
            <person name="Chen C."/>
            <person name="Yanf M."/>
            <person name="Daum C."/>
            <person name="Ng V."/>
            <person name="Clum A."/>
            <person name="Steindorff A."/>
            <person name="Ohm R."/>
            <person name="Martin F."/>
            <person name="Silar P."/>
            <person name="Natvig D."/>
            <person name="Lalanne C."/>
            <person name="Gautier V."/>
            <person name="Ament-Velasquez S.L."/>
            <person name="Kruys A."/>
            <person name="Hutchinson M.I."/>
            <person name="Powell A.J."/>
            <person name="Barry K."/>
            <person name="Miller A.N."/>
            <person name="Grigoriev I.V."/>
            <person name="Debuchy R."/>
            <person name="Gladieux P."/>
            <person name="Thoren M.H."/>
            <person name="Johannesson H."/>
        </authorList>
    </citation>
    <scope>NUCLEOTIDE SEQUENCE</scope>
    <source>
        <strain evidence="3">SMH4131-1</strain>
    </source>
</reference>
<comment type="caution">
    <text evidence="3">The sequence shown here is derived from an EMBL/GenBank/DDBJ whole genome shotgun (WGS) entry which is preliminary data.</text>
</comment>
<sequence length="995" mass="108300">MAEAEPPHVEMGQQDPEDYHLDLEAGDEVDDFDFQLEGVYDKEGQYHSVETGAGDTMNTADFEIAFDEEETGDDHDHSDDARAQAAEPAQNADGDAGTDYNDEIGYDDDDIADDFGDVETAEPAPLDLEPSAGFSAEDQEPNDHKLDADAQMASEAQQQDALDHTSGDRLQIHEPTELQDSFDQSINMGVQAPTVEAENGDVEELASEGLGQNGLLGEQVPEHLSDKDGGANAETARESSTDRSNDGNDHATSLAEQETTLGLYLDEVVKSTNDTSDTSAEVPDIRVLYNEVDYSLFGAPTDDPDTYFLTGAEDLDGPLSELLCLLREVIAHEISPHDELAIRIEPLTLEFGERSRKRFLRRSLREILDCYAALFANQAAATPRLVLQLLVRQDCEERFVELLESTGISEGPSRVSGYSENLSEDMDERSSANADEDEALHEDSPQDEDEDLEQYQADGEEAVAAENLDDAEDQVRALEDQSASGLQAGPDESYEIMGDESELQHDLSGLESREAAQLEHNGQDSLEGNNQNLYYEEFDFSEAVADGDGEYAAEVEDASGGPPGDLAANHSLEELGLSFDISEQAIEENDSLSRVDETNETSGVDGGEETVAAAAPTPVPGSSSNGKTALFFSPASHFPLSKPTADRSLPSYDAFDDFIDYSEDEDASFCMSKLGDKRKPVLPAKQSSTKRIKVEDTRKGEWLSEIGYSDDEDDTSLDFTPRSLGAAHGTLSYSRQPEGTRIVNVVEELKLVNQHNKQLDEEVQSQASDTGSLDSLGNLTAARSTGCLHSRNVSDFTAPLPFQQNADIFEDKDNSANLLIELDSALDATQEQSAEGDDADASIYHDTDISGDLNEAQDVDLQPEISHVFPDIGDTASSKNSWDETHAAVAETTSSNHTSTTSTVNGDEIDYEDQEQEQGQHHHVESFVGDGEAEEDDGDEIDWGNDGDENQDEDQNIEQESRALAPAPSSPSGKRSRADEAESSVDEADHKRRRT</sequence>
<dbReference type="AlphaFoldDB" id="A0AAE0IXQ1"/>
<accession>A0AAE0IXQ1</accession>
<feature type="compositionally biased region" description="Low complexity" evidence="2">
    <location>
        <begin position="892"/>
        <end position="903"/>
    </location>
</feature>
<proteinExistence type="predicted"/>
<evidence type="ECO:0000313" key="3">
    <source>
        <dbReference type="EMBL" id="KAK3333187.1"/>
    </source>
</evidence>
<feature type="region of interest" description="Disordered" evidence="2">
    <location>
        <begin position="409"/>
        <end position="453"/>
    </location>
</feature>
<feature type="compositionally biased region" description="Acidic residues" evidence="2">
    <location>
        <begin position="434"/>
        <end position="453"/>
    </location>
</feature>
<feature type="region of interest" description="Disordered" evidence="2">
    <location>
        <begin position="545"/>
        <end position="569"/>
    </location>
</feature>
<feature type="region of interest" description="Disordered" evidence="2">
    <location>
        <begin position="584"/>
        <end position="628"/>
    </location>
</feature>
<dbReference type="Proteomes" id="UP001286456">
    <property type="component" value="Unassembled WGS sequence"/>
</dbReference>
<feature type="compositionally biased region" description="Acidic residues" evidence="2">
    <location>
        <begin position="545"/>
        <end position="557"/>
    </location>
</feature>
<keyword evidence="4" id="KW-1185">Reference proteome</keyword>
<feature type="compositionally biased region" description="Basic and acidic residues" evidence="2">
    <location>
        <begin position="220"/>
        <end position="249"/>
    </location>
</feature>
<feature type="compositionally biased region" description="Low complexity" evidence="2">
    <location>
        <begin position="609"/>
        <end position="624"/>
    </location>
</feature>
<feature type="compositionally biased region" description="Acidic residues" evidence="2">
    <location>
        <begin position="100"/>
        <end position="120"/>
    </location>
</feature>
<evidence type="ECO:0000256" key="2">
    <source>
        <dbReference type="SAM" id="MobiDB-lite"/>
    </source>
</evidence>
<feature type="coiled-coil region" evidence="1">
    <location>
        <begin position="461"/>
        <end position="488"/>
    </location>
</feature>
<feature type="region of interest" description="Disordered" evidence="2">
    <location>
        <begin position="1"/>
        <end position="27"/>
    </location>
</feature>
<name>A0AAE0IXQ1_9PEZI</name>
<feature type="compositionally biased region" description="Low complexity" evidence="2">
    <location>
        <begin position="83"/>
        <end position="93"/>
    </location>
</feature>
<feature type="region of interest" description="Disordered" evidence="2">
    <location>
        <begin position="869"/>
        <end position="995"/>
    </location>
</feature>
<evidence type="ECO:0000313" key="4">
    <source>
        <dbReference type="Proteomes" id="UP001286456"/>
    </source>
</evidence>
<feature type="compositionally biased region" description="Acidic residues" evidence="2">
    <location>
        <begin position="931"/>
        <end position="957"/>
    </location>
</feature>